<evidence type="ECO:0008006" key="4">
    <source>
        <dbReference type="Google" id="ProtNLM"/>
    </source>
</evidence>
<dbReference type="InterPro" id="IPR008183">
    <property type="entry name" value="Aldose_1/G6P_1-epimerase"/>
</dbReference>
<dbReference type="SUPFAM" id="SSF74650">
    <property type="entry name" value="Galactose mutarotase-like"/>
    <property type="match status" value="1"/>
</dbReference>
<accession>A0ABQ6NB79</accession>
<proteinExistence type="predicted"/>
<dbReference type="InterPro" id="IPR011013">
    <property type="entry name" value="Gal_mutarotase_sf_dom"/>
</dbReference>
<feature type="chain" id="PRO_5046339326" description="Glucose-6-phosphate 1-epimerase" evidence="1">
    <location>
        <begin position="21"/>
        <end position="275"/>
    </location>
</feature>
<dbReference type="Gene3D" id="2.70.98.10">
    <property type="match status" value="1"/>
</dbReference>
<keyword evidence="3" id="KW-1185">Reference proteome</keyword>
<evidence type="ECO:0000256" key="1">
    <source>
        <dbReference type="SAM" id="SignalP"/>
    </source>
</evidence>
<name>A0ABQ6NB79_9STRA</name>
<evidence type="ECO:0000313" key="3">
    <source>
        <dbReference type="Proteomes" id="UP001165060"/>
    </source>
</evidence>
<reference evidence="2 3" key="1">
    <citation type="journal article" date="2023" name="Commun. Biol.">
        <title>Genome analysis of Parmales, the sister group of diatoms, reveals the evolutionary specialization of diatoms from phago-mixotrophs to photoautotrophs.</title>
        <authorList>
            <person name="Ban H."/>
            <person name="Sato S."/>
            <person name="Yoshikawa S."/>
            <person name="Yamada K."/>
            <person name="Nakamura Y."/>
            <person name="Ichinomiya M."/>
            <person name="Sato N."/>
            <person name="Blanc-Mathieu R."/>
            <person name="Endo H."/>
            <person name="Kuwata A."/>
            <person name="Ogata H."/>
        </authorList>
    </citation>
    <scope>NUCLEOTIDE SEQUENCE [LARGE SCALE GENOMIC DNA]</scope>
</reference>
<dbReference type="Pfam" id="PF01263">
    <property type="entry name" value="Aldose_epim"/>
    <property type="match status" value="1"/>
</dbReference>
<evidence type="ECO:0000313" key="2">
    <source>
        <dbReference type="EMBL" id="GMI52402.1"/>
    </source>
</evidence>
<dbReference type="EMBL" id="BRYB01006223">
    <property type="protein sequence ID" value="GMI52402.1"/>
    <property type="molecule type" value="Genomic_DNA"/>
</dbReference>
<organism evidence="2 3">
    <name type="scientific">Tetraparma gracilis</name>
    <dbReference type="NCBI Taxonomy" id="2962635"/>
    <lineage>
        <taxon>Eukaryota</taxon>
        <taxon>Sar</taxon>
        <taxon>Stramenopiles</taxon>
        <taxon>Ochrophyta</taxon>
        <taxon>Bolidophyceae</taxon>
        <taxon>Parmales</taxon>
        <taxon>Triparmaceae</taxon>
        <taxon>Tetraparma</taxon>
    </lineage>
</organism>
<feature type="signal peptide" evidence="1">
    <location>
        <begin position="1"/>
        <end position="20"/>
    </location>
</feature>
<protein>
    <recommendedName>
        <fullName evidence="4">Glucose-6-phosphate 1-epimerase</fullName>
    </recommendedName>
</protein>
<keyword evidence="1" id="KW-0732">Signal</keyword>
<dbReference type="PANTHER" id="PTHR11122:SF39">
    <property type="entry name" value="GLUCOSE-6-PHOSPHATE 1-EPIMERASE"/>
    <property type="match status" value="1"/>
</dbReference>
<dbReference type="PANTHER" id="PTHR11122">
    <property type="entry name" value="APOSPORY-ASSOCIATED PROTEIN C-RELATED"/>
    <property type="match status" value="1"/>
</dbReference>
<dbReference type="InterPro" id="IPR014718">
    <property type="entry name" value="GH-type_carb-bd"/>
</dbReference>
<gene>
    <name evidence="2" type="ORF">TeGR_g2959</name>
</gene>
<sequence>MHVLAPLALLLASVALPASAFSPHTFHIHHLSTSASRSTAKGLRPTSVLSASRSTAKGLRRAAWTAGRTPAPPPPLPTINLAAGTSSATIYPFGACVTSYVRDGFDYLFVRPDAKLDGSKPISGGLPFCWPAFGPPSDQNAAVGELQQHGFARNLEWEVESSGGSSAVLTLAPNEYTRGMWDKEFKLTYTVTLTEEKLSTSLSVANTGPDAWSHQGALHSYFRVGDIDATTVRGSFEGKDVLDKVKGERGVEGRAELAIAGETDAPPVAAMVIPR</sequence>
<dbReference type="Proteomes" id="UP001165060">
    <property type="component" value="Unassembled WGS sequence"/>
</dbReference>
<comment type="caution">
    <text evidence="2">The sequence shown here is derived from an EMBL/GenBank/DDBJ whole genome shotgun (WGS) entry which is preliminary data.</text>
</comment>